<dbReference type="InterPro" id="IPR011010">
    <property type="entry name" value="DNA_brk_join_enz"/>
</dbReference>
<evidence type="ECO:0000313" key="4">
    <source>
        <dbReference type="Proteomes" id="UP000268059"/>
    </source>
</evidence>
<dbReference type="GO" id="GO:0003677">
    <property type="term" value="F:DNA binding"/>
    <property type="evidence" value="ECO:0007669"/>
    <property type="project" value="InterPro"/>
</dbReference>
<evidence type="ECO:0000259" key="2">
    <source>
        <dbReference type="PROSITE" id="PS51898"/>
    </source>
</evidence>
<dbReference type="InterPro" id="IPR002104">
    <property type="entry name" value="Integrase_catalytic"/>
</dbReference>
<name>A0A3G9JCS3_9FIRM</name>
<reference evidence="3 4" key="1">
    <citation type="submission" date="2018-11" db="EMBL/GenBank/DDBJ databases">
        <title>Novel Erysipelotrichaceae bacterium isolated from small intestine of a swine.</title>
        <authorList>
            <person name="Kim J.S."/>
            <person name="Choe H."/>
            <person name="Lee Y.R."/>
            <person name="Kim K.M."/>
            <person name="Park D.S."/>
        </authorList>
    </citation>
    <scope>NUCLEOTIDE SEQUENCE [LARGE SCALE GENOMIC DNA]</scope>
    <source>
        <strain evidence="3 4">SG0102</strain>
    </source>
</reference>
<keyword evidence="1" id="KW-0233">DNA recombination</keyword>
<dbReference type="InterPro" id="IPR013762">
    <property type="entry name" value="Integrase-like_cat_sf"/>
</dbReference>
<dbReference type="Gene3D" id="1.10.443.10">
    <property type="entry name" value="Intergrase catalytic core"/>
    <property type="match status" value="1"/>
</dbReference>
<dbReference type="RefSeq" id="WP_157982985.1">
    <property type="nucleotide sequence ID" value="NZ_AP019309.1"/>
</dbReference>
<dbReference type="GO" id="GO:0006310">
    <property type="term" value="P:DNA recombination"/>
    <property type="evidence" value="ECO:0007669"/>
    <property type="project" value="UniProtKB-KW"/>
</dbReference>
<accession>A0A3G9JCS3</accession>
<evidence type="ECO:0000313" key="3">
    <source>
        <dbReference type="EMBL" id="BBH26215.1"/>
    </source>
</evidence>
<evidence type="ECO:0000256" key="1">
    <source>
        <dbReference type="ARBA" id="ARBA00023172"/>
    </source>
</evidence>
<dbReference type="KEGG" id="ebm:SG0102_11490"/>
<dbReference type="GO" id="GO:0015074">
    <property type="term" value="P:DNA integration"/>
    <property type="evidence" value="ECO:0007669"/>
    <property type="project" value="InterPro"/>
</dbReference>
<dbReference type="SUPFAM" id="SSF56349">
    <property type="entry name" value="DNA breaking-rejoining enzymes"/>
    <property type="match status" value="1"/>
</dbReference>
<proteinExistence type="predicted"/>
<organism evidence="3 4">
    <name type="scientific">Intestinibaculum porci</name>
    <dbReference type="NCBI Taxonomy" id="2487118"/>
    <lineage>
        <taxon>Bacteria</taxon>
        <taxon>Bacillati</taxon>
        <taxon>Bacillota</taxon>
        <taxon>Erysipelotrichia</taxon>
        <taxon>Erysipelotrichales</taxon>
        <taxon>Erysipelotrichaceae</taxon>
        <taxon>Intestinibaculum</taxon>
    </lineage>
</organism>
<dbReference type="Proteomes" id="UP000268059">
    <property type="component" value="Chromosome"/>
</dbReference>
<gene>
    <name evidence="3" type="ORF">SG0102_11490</name>
</gene>
<dbReference type="EMBL" id="AP019309">
    <property type="protein sequence ID" value="BBH26215.1"/>
    <property type="molecule type" value="Genomic_DNA"/>
</dbReference>
<sequence>MDTQINIKGKYALASKIIRGEDFRNNLNYYDLLCLFDSYLKNCDLKDVTRIKYLFTACWFFDFLDAEGKVLSQCDIHLCIRFCVLIDNMKSWSAFYKARSKQQFKRLLKWLHDNEMIPFSENTVLPKIIWHREESLPSFYTAQEVSAMLDAVDISTAKGKEHYLILTLIVYYSLRISDVVYLKLSSIHWKDNEIRLTAFKNGANITLPLIEPVKLSC</sequence>
<dbReference type="PROSITE" id="PS51898">
    <property type="entry name" value="TYR_RECOMBINASE"/>
    <property type="match status" value="1"/>
</dbReference>
<dbReference type="AlphaFoldDB" id="A0A3G9JCS3"/>
<feature type="domain" description="Tyr recombinase" evidence="2">
    <location>
        <begin position="135"/>
        <end position="217"/>
    </location>
</feature>
<keyword evidence="4" id="KW-1185">Reference proteome</keyword>
<dbReference type="InParanoid" id="A0A3G9JCS3"/>
<protein>
    <recommendedName>
        <fullName evidence="2">Tyr recombinase domain-containing protein</fullName>
    </recommendedName>
</protein>
<dbReference type="Pfam" id="PF00589">
    <property type="entry name" value="Phage_integrase"/>
    <property type="match status" value="1"/>
</dbReference>